<protein>
    <recommendedName>
        <fullName evidence="3">Cupin 2 conserved barrel domain-containing protein</fullName>
    </recommendedName>
</protein>
<proteinExistence type="predicted"/>
<evidence type="ECO:0008006" key="3">
    <source>
        <dbReference type="Google" id="ProtNLM"/>
    </source>
</evidence>
<dbReference type="InterPro" id="IPR014710">
    <property type="entry name" value="RmlC-like_jellyroll"/>
</dbReference>
<comment type="caution">
    <text evidence="1">The sequence shown here is derived from an EMBL/GenBank/DDBJ whole genome shotgun (WGS) entry which is preliminary data.</text>
</comment>
<dbReference type="InterPro" id="IPR011051">
    <property type="entry name" value="RmlC_Cupin_sf"/>
</dbReference>
<accession>A0A5M9M9N7</accession>
<dbReference type="Gene3D" id="2.60.120.10">
    <property type="entry name" value="Jelly Rolls"/>
    <property type="match status" value="1"/>
</dbReference>
<dbReference type="VEuPathDB" id="FungiDB:EYZ11_007106"/>
<name>A0A5M9M9N7_9EURO</name>
<gene>
    <name evidence="1" type="ORF">ATNIH1004_010519</name>
</gene>
<organism evidence="1 2">
    <name type="scientific">Aspergillus tanneri</name>
    <dbReference type="NCBI Taxonomy" id="1220188"/>
    <lineage>
        <taxon>Eukaryota</taxon>
        <taxon>Fungi</taxon>
        <taxon>Dikarya</taxon>
        <taxon>Ascomycota</taxon>
        <taxon>Pezizomycotina</taxon>
        <taxon>Eurotiomycetes</taxon>
        <taxon>Eurotiomycetidae</taxon>
        <taxon>Eurotiales</taxon>
        <taxon>Aspergillaceae</taxon>
        <taxon>Aspergillus</taxon>
        <taxon>Aspergillus subgen. Circumdati</taxon>
    </lineage>
</organism>
<dbReference type="EMBL" id="QUQM01000005">
    <property type="protein sequence ID" value="KAA8643745.1"/>
    <property type="molecule type" value="Genomic_DNA"/>
</dbReference>
<evidence type="ECO:0000313" key="2">
    <source>
        <dbReference type="Proteomes" id="UP000324241"/>
    </source>
</evidence>
<dbReference type="SUPFAM" id="SSF51182">
    <property type="entry name" value="RmlC-like cupins"/>
    <property type="match status" value="1"/>
</dbReference>
<dbReference type="GeneID" id="54333220"/>
<dbReference type="Proteomes" id="UP000324241">
    <property type="component" value="Unassembled WGS sequence"/>
</dbReference>
<dbReference type="CDD" id="cd02208">
    <property type="entry name" value="cupin_RmlC-like"/>
    <property type="match status" value="1"/>
</dbReference>
<dbReference type="OrthoDB" id="9976870at2759"/>
<sequence length="231" mass="26487">MSTMTVTTESTLEPSRVVLAFNGAVATRVIPHAHRAFAFEVTFNPALWPESLKGQKPPKHFHPHQEEYIEVLEGQLYVEDDKQEYGLTPSDGEICIQPWVNHRLYPSASYNGTIKFLLSGEDTPELFRLDTIFFENWYGYQDETVVLGKGVDLIQVMSMFDAGGSYLSFPEWVPFGRTLAMTLGIVVGRWIGGLLGYQPYHRKWTFDWDLACEKMGRSCFQRRFVDRGKMD</sequence>
<dbReference type="RefSeq" id="XP_033423106.1">
    <property type="nucleotide sequence ID" value="XM_033575088.1"/>
</dbReference>
<reference evidence="1 2" key="1">
    <citation type="submission" date="2019-08" db="EMBL/GenBank/DDBJ databases">
        <title>The genome sequence of a newly discovered highly antifungal drug resistant Aspergillus species, Aspergillus tanneri NIH 1004.</title>
        <authorList>
            <person name="Mounaud S."/>
            <person name="Singh I."/>
            <person name="Joardar V."/>
            <person name="Pakala S."/>
            <person name="Pakala S."/>
            <person name="Venepally P."/>
            <person name="Chung J.K."/>
            <person name="Losada L."/>
            <person name="Nierman W.C."/>
        </authorList>
    </citation>
    <scope>NUCLEOTIDE SEQUENCE [LARGE SCALE GENOMIC DNA]</scope>
    <source>
        <strain evidence="1 2">NIH1004</strain>
    </source>
</reference>
<dbReference type="AlphaFoldDB" id="A0A5M9M9N7"/>
<evidence type="ECO:0000313" key="1">
    <source>
        <dbReference type="EMBL" id="KAA8643745.1"/>
    </source>
</evidence>